<keyword evidence="2 7" id="KW-0285">Flavoprotein</keyword>
<dbReference type="STRING" id="631362.Thi970DRAFT_04197"/>
<evidence type="ECO:0000313" key="9">
    <source>
        <dbReference type="EMBL" id="EIC20553.1"/>
    </source>
</evidence>
<dbReference type="InterPro" id="IPR004507">
    <property type="entry name" value="UbiX-like"/>
</dbReference>
<dbReference type="eggNOG" id="COG0163">
    <property type="taxonomic scope" value="Bacteria"/>
</dbReference>
<dbReference type="InterPro" id="IPR036551">
    <property type="entry name" value="Flavin_trans-like"/>
</dbReference>
<dbReference type="Proteomes" id="UP000002964">
    <property type="component" value="Unassembled WGS sequence"/>
</dbReference>
<dbReference type="PANTHER" id="PTHR43374">
    <property type="entry name" value="FLAVIN PRENYLTRANSFERASE"/>
    <property type="match status" value="1"/>
</dbReference>
<dbReference type="InterPro" id="IPR003382">
    <property type="entry name" value="Flavoprotein"/>
</dbReference>
<evidence type="ECO:0000256" key="5">
    <source>
        <dbReference type="ARBA" id="ARBA00050612"/>
    </source>
</evidence>
<dbReference type="HAMAP" id="MF_01984">
    <property type="entry name" value="ubiX_pad"/>
    <property type="match status" value="1"/>
</dbReference>
<feature type="binding site" evidence="7">
    <location>
        <position position="56"/>
    </location>
    <ligand>
        <name>FMN</name>
        <dbReference type="ChEBI" id="CHEBI:58210"/>
    </ligand>
</feature>
<keyword evidence="4 7" id="KW-0808">Transferase</keyword>
<evidence type="ECO:0000256" key="6">
    <source>
        <dbReference type="ARBA" id="ARBA00060793"/>
    </source>
</evidence>
<protein>
    <recommendedName>
        <fullName evidence="7">Flavin prenyltransferase UbiX</fullName>
        <ecNumber evidence="7">2.5.1.129</ecNumber>
    </recommendedName>
</protein>
<feature type="binding site" evidence="7">
    <location>
        <position position="156"/>
    </location>
    <ligand>
        <name>FMN</name>
        <dbReference type="ChEBI" id="CHEBI:58210"/>
    </ligand>
</feature>
<evidence type="ECO:0000256" key="2">
    <source>
        <dbReference type="ARBA" id="ARBA00022630"/>
    </source>
</evidence>
<dbReference type="AlphaFoldDB" id="H8Z5I3"/>
<dbReference type="Gene3D" id="3.40.50.1950">
    <property type="entry name" value="Flavin prenyltransferase-like"/>
    <property type="match status" value="1"/>
</dbReference>
<dbReference type="GO" id="GO:0106141">
    <property type="term" value="F:flavin prenyltransferase activity"/>
    <property type="evidence" value="ECO:0007669"/>
    <property type="project" value="UniProtKB-EC"/>
</dbReference>
<keyword evidence="1 7" id="KW-0637">Prenyltransferase</keyword>
<feature type="binding site" evidence="7">
    <location>
        <position position="186"/>
    </location>
    <ligand>
        <name>dimethylallyl phosphate</name>
        <dbReference type="ChEBI" id="CHEBI:88052"/>
    </ligand>
</feature>
<dbReference type="Pfam" id="PF02441">
    <property type="entry name" value="Flavoprotein"/>
    <property type="match status" value="1"/>
</dbReference>
<dbReference type="EMBL" id="JH603170">
    <property type="protein sequence ID" value="EIC20553.1"/>
    <property type="molecule type" value="Genomic_DNA"/>
</dbReference>
<dbReference type="HOGENOM" id="CLU_074522_0_0_6"/>
<dbReference type="PANTHER" id="PTHR43374:SF1">
    <property type="entry name" value="FLAVIN PRENYLTRANSFERASE PAD1, MITOCHONDRIAL"/>
    <property type="match status" value="1"/>
</dbReference>
<evidence type="ECO:0000256" key="1">
    <source>
        <dbReference type="ARBA" id="ARBA00022602"/>
    </source>
</evidence>
<keyword evidence="10" id="KW-1185">Reference proteome</keyword>
<comment type="caution">
    <text evidence="7">Lacks conserved residue(s) required for the propagation of feature annotation.</text>
</comment>
<accession>H8Z5I3</accession>
<proteinExistence type="inferred from homology"/>
<dbReference type="NCBIfam" id="TIGR00421">
    <property type="entry name" value="ubiX_pad"/>
    <property type="match status" value="1"/>
</dbReference>
<feature type="domain" description="Flavoprotein" evidence="8">
    <location>
        <begin position="23"/>
        <end position="207"/>
    </location>
</feature>
<comment type="similarity">
    <text evidence="6 7">Belongs to the UbiX/PAD1 family.</text>
</comment>
<dbReference type="EC" id="2.5.1.129" evidence="7"/>
<sequence length="225" mass="24510">MPGSAITDQPPVEPRVQDDWPRTIAVALTGASGIQYGLRLLQCLIDAGVRVYLLISQAGQVVLKMEAGIKVSAQPAEAERFFSQRLGAAPGQLRVFGRQQWTAPVASGSHPPEAMVICPCTTGTLASLAAGLSQDLIQRAADVVLKERRTLILVLRETPFTAIHLENMLRLARAGAVIMPANPGFYYQPRTVDELIDFMVARVLDHLRVPQNLLPRWGEQPTNGN</sequence>
<evidence type="ECO:0000259" key="8">
    <source>
        <dbReference type="Pfam" id="PF02441"/>
    </source>
</evidence>
<dbReference type="OrthoDB" id="9781577at2"/>
<dbReference type="GO" id="GO:0016831">
    <property type="term" value="F:carboxy-lyase activity"/>
    <property type="evidence" value="ECO:0007669"/>
    <property type="project" value="TreeGrafter"/>
</dbReference>
<keyword evidence="3 7" id="KW-0288">FMN</keyword>
<evidence type="ECO:0000256" key="3">
    <source>
        <dbReference type="ARBA" id="ARBA00022643"/>
    </source>
</evidence>
<comment type="function">
    <text evidence="7">Flavin prenyltransferase that catalyzes the synthesis of the prenylated FMN cofactor (prenyl-FMN) for 4-hydroxy-3-polyprenylbenzoic acid decarboxylase UbiD. The prenyltransferase is metal-independent and links a dimethylallyl moiety from dimethylallyl monophosphate (DMAP) to the flavin N5 and C6 atoms of FMN.</text>
</comment>
<comment type="catalytic activity">
    <reaction evidence="5 7">
        <text>dimethylallyl phosphate + FMNH2 = prenylated FMNH2 + phosphate</text>
        <dbReference type="Rhea" id="RHEA:37743"/>
        <dbReference type="ChEBI" id="CHEBI:43474"/>
        <dbReference type="ChEBI" id="CHEBI:57618"/>
        <dbReference type="ChEBI" id="CHEBI:87467"/>
        <dbReference type="ChEBI" id="CHEBI:88052"/>
        <dbReference type="EC" id="2.5.1.129"/>
    </reaction>
</comment>
<dbReference type="NCBIfam" id="NF004685">
    <property type="entry name" value="PRK06029.1"/>
    <property type="match status" value="1"/>
</dbReference>
<evidence type="ECO:0000256" key="4">
    <source>
        <dbReference type="ARBA" id="ARBA00022679"/>
    </source>
</evidence>
<feature type="binding site" evidence="7">
    <location>
        <begin position="121"/>
        <end position="124"/>
    </location>
    <ligand>
        <name>FMN</name>
        <dbReference type="ChEBI" id="CHEBI:58210"/>
    </ligand>
</feature>
<evidence type="ECO:0000256" key="7">
    <source>
        <dbReference type="HAMAP-Rule" id="MF_01984"/>
    </source>
</evidence>
<dbReference type="RefSeq" id="WP_009150956.1">
    <property type="nucleotide sequence ID" value="NZ_CP121471.1"/>
</dbReference>
<gene>
    <name evidence="7" type="primary">ubiX</name>
    <name evidence="9" type="ORF">Thi970DRAFT_04197</name>
</gene>
<organism evidence="9 10">
    <name type="scientific">Thiorhodovibrio frisius</name>
    <dbReference type="NCBI Taxonomy" id="631362"/>
    <lineage>
        <taxon>Bacteria</taxon>
        <taxon>Pseudomonadati</taxon>
        <taxon>Pseudomonadota</taxon>
        <taxon>Gammaproteobacteria</taxon>
        <taxon>Chromatiales</taxon>
        <taxon>Chromatiaceae</taxon>
        <taxon>Thiorhodovibrio</taxon>
    </lineage>
</organism>
<dbReference type="FunFam" id="3.40.50.1950:FF:000001">
    <property type="entry name" value="Flavin prenyltransferase UbiX"/>
    <property type="match status" value="1"/>
</dbReference>
<feature type="binding site" evidence="7">
    <location>
        <position position="202"/>
    </location>
    <ligand>
        <name>dimethylallyl phosphate</name>
        <dbReference type="ChEBI" id="CHEBI:88052"/>
    </ligand>
</feature>
<name>H8Z5I3_9GAMM</name>
<reference evidence="10" key="1">
    <citation type="submission" date="2011-06" db="EMBL/GenBank/DDBJ databases">
        <authorList>
            <consortium name="US DOE Joint Genome Institute (JGI-PGF)"/>
            <person name="Lucas S."/>
            <person name="Han J."/>
            <person name="Lapidus A."/>
            <person name="Cheng J.-F."/>
            <person name="Goodwin L."/>
            <person name="Pitluck S."/>
            <person name="Peters L."/>
            <person name="Land M.L."/>
            <person name="Hauser L."/>
            <person name="Vogl K."/>
            <person name="Liu Z."/>
            <person name="Overmann J."/>
            <person name="Frigaard N.-U."/>
            <person name="Bryant D.A."/>
            <person name="Woyke T.J."/>
        </authorList>
    </citation>
    <scope>NUCLEOTIDE SEQUENCE [LARGE SCALE GENOMIC DNA]</scope>
    <source>
        <strain evidence="10">970</strain>
    </source>
</reference>
<feature type="binding site" evidence="7">
    <location>
        <begin position="30"/>
        <end position="32"/>
    </location>
    <ligand>
        <name>FMN</name>
        <dbReference type="ChEBI" id="CHEBI:58210"/>
    </ligand>
</feature>
<reference evidence="9 10" key="2">
    <citation type="submission" date="2011-11" db="EMBL/GenBank/DDBJ databases">
        <authorList>
            <consortium name="US DOE Joint Genome Institute"/>
            <person name="Lucas S."/>
            <person name="Han J."/>
            <person name="Lapidus A."/>
            <person name="Cheng J.-F."/>
            <person name="Goodwin L."/>
            <person name="Pitluck S."/>
            <person name="Peters L."/>
            <person name="Ovchinnikova G."/>
            <person name="Zhang X."/>
            <person name="Detter J.C."/>
            <person name="Han C."/>
            <person name="Tapia R."/>
            <person name="Land M."/>
            <person name="Hauser L."/>
            <person name="Kyrpides N."/>
            <person name="Ivanova N."/>
            <person name="Pagani I."/>
            <person name="Vogl K."/>
            <person name="Liu Z."/>
            <person name="Overmann J."/>
            <person name="Frigaard N.-U."/>
            <person name="Bryant D."/>
            <person name="Woyke T."/>
        </authorList>
    </citation>
    <scope>NUCLEOTIDE SEQUENCE [LARGE SCALE GENOMIC DNA]</scope>
    <source>
        <strain evidence="9 10">970</strain>
    </source>
</reference>
<evidence type="ECO:0000313" key="10">
    <source>
        <dbReference type="Proteomes" id="UP000002964"/>
    </source>
</evidence>
<dbReference type="SUPFAM" id="SSF52507">
    <property type="entry name" value="Homo-oligomeric flavin-containing Cys decarboxylases, HFCD"/>
    <property type="match status" value="1"/>
</dbReference>